<dbReference type="InterPro" id="IPR036188">
    <property type="entry name" value="FAD/NAD-bd_sf"/>
</dbReference>
<accession>A0A1I5V3Z6</accession>
<dbReference type="Pfam" id="PF00743">
    <property type="entry name" value="FMO-like"/>
    <property type="match status" value="1"/>
</dbReference>
<protein>
    <submittedName>
        <fullName evidence="6">NAD(P)/FAD-dependent oxidoreductase</fullName>
    </submittedName>
    <submittedName>
        <fullName evidence="7">Predicted flavoprotein CzcO associated with the cation diffusion facilitator CzcD</fullName>
    </submittedName>
</protein>
<keyword evidence="4" id="KW-0560">Oxidoreductase</keyword>
<dbReference type="Gene3D" id="3.50.50.60">
    <property type="entry name" value="FAD/NAD(P)-binding domain"/>
    <property type="match status" value="2"/>
</dbReference>
<reference evidence="8" key="2">
    <citation type="submission" date="2016-10" db="EMBL/GenBank/DDBJ databases">
        <authorList>
            <person name="Varghese N."/>
            <person name="Submissions S."/>
        </authorList>
    </citation>
    <scope>NUCLEOTIDE SEQUENCE [LARGE SCALE GENOMIC DNA]</scope>
    <source>
        <strain evidence="8">DSM 44637</strain>
    </source>
</reference>
<dbReference type="PRINTS" id="PR00368">
    <property type="entry name" value="FADPNR"/>
</dbReference>
<evidence type="ECO:0000256" key="1">
    <source>
        <dbReference type="ARBA" id="ARBA00010139"/>
    </source>
</evidence>
<evidence type="ECO:0000256" key="2">
    <source>
        <dbReference type="ARBA" id="ARBA00022630"/>
    </source>
</evidence>
<organism evidence="7 8">
    <name type="scientific">Amycolatopsis rubida</name>
    <dbReference type="NCBI Taxonomy" id="112413"/>
    <lineage>
        <taxon>Bacteria</taxon>
        <taxon>Bacillati</taxon>
        <taxon>Actinomycetota</taxon>
        <taxon>Actinomycetes</taxon>
        <taxon>Pseudonocardiales</taxon>
        <taxon>Pseudonocardiaceae</taxon>
        <taxon>Amycolatopsis</taxon>
    </lineage>
</organism>
<dbReference type="AlphaFoldDB" id="A0A1I5V3Z6"/>
<gene>
    <name evidence="6" type="ORF">G3I59_28095</name>
    <name evidence="7" type="ORF">SAMN05421854_108208</name>
</gene>
<evidence type="ECO:0000256" key="3">
    <source>
        <dbReference type="ARBA" id="ARBA00022827"/>
    </source>
</evidence>
<reference evidence="6 9" key="3">
    <citation type="submission" date="2020-01" db="EMBL/GenBank/DDBJ databases">
        <title>Insect and environment-associated Actinomycetes.</title>
        <authorList>
            <person name="Currrie C."/>
            <person name="Chevrette M."/>
            <person name="Carlson C."/>
            <person name="Stubbendieck R."/>
            <person name="Wendt-Pienkowski E."/>
        </authorList>
    </citation>
    <scope>NUCLEOTIDE SEQUENCE [LARGE SCALE GENOMIC DNA]</scope>
    <source>
        <strain evidence="6 9">SID8386</strain>
    </source>
</reference>
<evidence type="ECO:0000313" key="7">
    <source>
        <dbReference type="EMBL" id="SFQ02225.1"/>
    </source>
</evidence>
<dbReference type="GO" id="GO:0050661">
    <property type="term" value="F:NADP binding"/>
    <property type="evidence" value="ECO:0007669"/>
    <property type="project" value="InterPro"/>
</dbReference>
<evidence type="ECO:0000313" key="6">
    <source>
        <dbReference type="EMBL" id="NEC59340.1"/>
    </source>
</evidence>
<dbReference type="SUPFAM" id="SSF51905">
    <property type="entry name" value="FAD/NAD(P)-binding domain"/>
    <property type="match status" value="2"/>
</dbReference>
<dbReference type="GO" id="GO:0050660">
    <property type="term" value="F:flavin adenine dinucleotide binding"/>
    <property type="evidence" value="ECO:0007669"/>
    <property type="project" value="InterPro"/>
</dbReference>
<dbReference type="PANTHER" id="PTHR42877:SF4">
    <property type="entry name" value="FAD_NAD(P)-BINDING DOMAIN-CONTAINING PROTEIN-RELATED"/>
    <property type="match status" value="1"/>
</dbReference>
<dbReference type="PRINTS" id="PR00469">
    <property type="entry name" value="PNDRDTASEII"/>
</dbReference>
<dbReference type="STRING" id="112413.SAMN05421854_108208"/>
<dbReference type="InterPro" id="IPR020946">
    <property type="entry name" value="Flavin_mOase-like"/>
</dbReference>
<keyword evidence="3" id="KW-0274">FAD</keyword>
<dbReference type="Proteomes" id="UP000470404">
    <property type="component" value="Unassembled WGS sequence"/>
</dbReference>
<dbReference type="GO" id="GO:0004499">
    <property type="term" value="F:N,N-dimethylaniline monooxygenase activity"/>
    <property type="evidence" value="ECO:0007669"/>
    <property type="project" value="InterPro"/>
</dbReference>
<dbReference type="Proteomes" id="UP000199137">
    <property type="component" value="Unassembled WGS sequence"/>
</dbReference>
<dbReference type="EMBL" id="FOWC01000008">
    <property type="protein sequence ID" value="SFQ02225.1"/>
    <property type="molecule type" value="Genomic_DNA"/>
</dbReference>
<comment type="similarity">
    <text evidence="1">Belongs to the FAD-binding monooxygenase family.</text>
</comment>
<evidence type="ECO:0000256" key="4">
    <source>
        <dbReference type="ARBA" id="ARBA00023002"/>
    </source>
</evidence>
<name>A0A1I5V3Z6_9PSEU</name>
<sequence length="513" mass="56520">MTPHAAHNRTEPARTETPSPRVVVIGAGIAGILAAIKLRERGIAFTVLEKAASLGGTWRDNTYPGVACDDPAHLYSYSFEPNPGWTHRFASGADILAYYRGVAEKHGITHHIRYHAHVTGLRWLGDRWRIDLDDGASIDTDAVISAVGRLHHPRTPDIPGLASFAGPAFHSAEWRHDTPTADRRIGIVGTGSSATQITAALAPAARQLVLFQRTPQWVLTVPNQPVPTWLRWALAHVPCAGRAYYRHLSRATAKATRVLTSGDRTAYNRRAQASLDAVADPALKRQLTPDYAPGCKRMVNSPAFYRTVQRRNVTVVTSPLDRVSSTGITTTDGRHHPLDVLVLATGFQAHAFLRPLSLTGADGVTLDELWREGYTTYRTVALPCMPNFFMLNGPYTPASSGSVVPILEIDVGYVMQCLDRIRADRIALAPRLDVSIDWVERVRDRARRTVWGTGGCHSWYLDRHGVPVNNPSTRAEFAQELATPRWQDYDITPLESPNQTRKPPAAPHVPAET</sequence>
<dbReference type="InterPro" id="IPR051209">
    <property type="entry name" value="FAD-bind_Monooxygenase_sf"/>
</dbReference>
<dbReference type="EMBL" id="JAAGNC010000145">
    <property type="protein sequence ID" value="NEC59340.1"/>
    <property type="molecule type" value="Genomic_DNA"/>
</dbReference>
<evidence type="ECO:0000313" key="8">
    <source>
        <dbReference type="Proteomes" id="UP000199137"/>
    </source>
</evidence>
<keyword evidence="2" id="KW-0285">Flavoprotein</keyword>
<dbReference type="RefSeq" id="WP_067579788.1">
    <property type="nucleotide sequence ID" value="NZ_FOWC01000008.1"/>
</dbReference>
<feature type="region of interest" description="Disordered" evidence="5">
    <location>
        <begin position="488"/>
        <end position="513"/>
    </location>
</feature>
<proteinExistence type="inferred from homology"/>
<reference evidence="7" key="1">
    <citation type="submission" date="2016-10" db="EMBL/GenBank/DDBJ databases">
        <authorList>
            <person name="de Groot N.N."/>
        </authorList>
    </citation>
    <scope>NUCLEOTIDE SEQUENCE [LARGE SCALE GENOMIC DNA]</scope>
    <source>
        <strain evidence="7">DSM 44637</strain>
    </source>
</reference>
<evidence type="ECO:0000256" key="5">
    <source>
        <dbReference type="SAM" id="MobiDB-lite"/>
    </source>
</evidence>
<dbReference type="PANTHER" id="PTHR42877">
    <property type="entry name" value="L-ORNITHINE N(5)-MONOOXYGENASE-RELATED"/>
    <property type="match status" value="1"/>
</dbReference>
<keyword evidence="9" id="KW-1185">Reference proteome</keyword>
<evidence type="ECO:0000313" key="9">
    <source>
        <dbReference type="Proteomes" id="UP000470404"/>
    </source>
</evidence>